<evidence type="ECO:0000313" key="3">
    <source>
        <dbReference type="Proteomes" id="UP000515934"/>
    </source>
</evidence>
<dbReference type="RefSeq" id="WP_187555860.1">
    <property type="nucleotide sequence ID" value="NZ_CP060716.1"/>
</dbReference>
<dbReference type="KEGG" id="ldn:H9L06_03465"/>
<keyword evidence="1" id="KW-1133">Transmembrane helix</keyword>
<feature type="transmembrane region" description="Helical" evidence="1">
    <location>
        <begin position="64"/>
        <end position="80"/>
    </location>
</feature>
<feature type="transmembrane region" description="Helical" evidence="1">
    <location>
        <begin position="92"/>
        <end position="110"/>
    </location>
</feature>
<name>A0A7G9S6B8_9MICO</name>
<dbReference type="AlphaFoldDB" id="A0A7G9S6B8"/>
<keyword evidence="3" id="KW-1185">Reference proteome</keyword>
<reference evidence="2 3" key="1">
    <citation type="submission" date="2020-08" db="EMBL/GenBank/DDBJ databases">
        <title>Genome sequence of Leucobacter denitrificans KACC 14055T.</title>
        <authorList>
            <person name="Hyun D.-W."/>
            <person name="Bae J.-W."/>
        </authorList>
    </citation>
    <scope>NUCLEOTIDE SEQUENCE [LARGE SCALE GENOMIC DNA]</scope>
    <source>
        <strain evidence="2 3">KACC 14055</strain>
    </source>
</reference>
<evidence type="ECO:0000313" key="2">
    <source>
        <dbReference type="EMBL" id="QNN63393.1"/>
    </source>
</evidence>
<evidence type="ECO:0000256" key="1">
    <source>
        <dbReference type="SAM" id="Phobius"/>
    </source>
</evidence>
<proteinExistence type="predicted"/>
<feature type="transmembrane region" description="Helical" evidence="1">
    <location>
        <begin position="6"/>
        <end position="28"/>
    </location>
</feature>
<dbReference type="EMBL" id="CP060716">
    <property type="protein sequence ID" value="QNN63393.1"/>
    <property type="molecule type" value="Genomic_DNA"/>
</dbReference>
<sequence>MQIMQAIPFTPLAVLAYLATVTVGTLSLRGRRINRRWHTALFVVTAALTVVAIVAAVPAHWVRAALLVVALVPLALLPFVTTPVRRHTARHAAVGLSAAPCYLAALGVWISHP</sequence>
<accession>A0A7G9S6B8</accession>
<gene>
    <name evidence="2" type="ORF">H9L06_03465</name>
</gene>
<feature type="transmembrane region" description="Helical" evidence="1">
    <location>
        <begin position="40"/>
        <end position="58"/>
    </location>
</feature>
<keyword evidence="1" id="KW-0472">Membrane</keyword>
<dbReference type="Proteomes" id="UP000515934">
    <property type="component" value="Chromosome"/>
</dbReference>
<keyword evidence="1" id="KW-0812">Transmembrane</keyword>
<organism evidence="2 3">
    <name type="scientific">Leucobacter denitrificans</name>
    <dbReference type="NCBI Taxonomy" id="683042"/>
    <lineage>
        <taxon>Bacteria</taxon>
        <taxon>Bacillati</taxon>
        <taxon>Actinomycetota</taxon>
        <taxon>Actinomycetes</taxon>
        <taxon>Micrococcales</taxon>
        <taxon>Microbacteriaceae</taxon>
        <taxon>Leucobacter</taxon>
    </lineage>
</organism>
<protein>
    <submittedName>
        <fullName evidence="2">Uncharacterized protein</fullName>
    </submittedName>
</protein>